<keyword evidence="2" id="KW-1185">Reference proteome</keyword>
<dbReference type="HOGENOM" id="CLU_1442001_0_0_1"/>
<dbReference type="InParanoid" id="A0A066VSM5"/>
<dbReference type="AlphaFoldDB" id="A0A066VSM5"/>
<dbReference type="GeneID" id="25266044"/>
<dbReference type="Gene3D" id="3.40.50.1820">
    <property type="entry name" value="alpha/beta hydrolase"/>
    <property type="match status" value="1"/>
</dbReference>
<reference evidence="1 2" key="1">
    <citation type="submission" date="2014-05" db="EMBL/GenBank/DDBJ databases">
        <title>Draft genome sequence of a rare smut relative, Tilletiaria anomala UBC 951.</title>
        <authorList>
            <consortium name="DOE Joint Genome Institute"/>
            <person name="Toome M."/>
            <person name="Kuo A."/>
            <person name="Henrissat B."/>
            <person name="Lipzen A."/>
            <person name="Tritt A."/>
            <person name="Yoshinaga Y."/>
            <person name="Zane M."/>
            <person name="Barry K."/>
            <person name="Grigoriev I.V."/>
            <person name="Spatafora J.W."/>
            <person name="Aimea M.C."/>
        </authorList>
    </citation>
    <scope>NUCLEOTIDE SEQUENCE [LARGE SCALE GENOMIC DNA]</scope>
    <source>
        <strain evidence="1 2">UBC 951</strain>
    </source>
</reference>
<name>A0A066VSM5_TILAU</name>
<evidence type="ECO:0008006" key="3">
    <source>
        <dbReference type="Google" id="ProtNLM"/>
    </source>
</evidence>
<dbReference type="RefSeq" id="XP_013242911.1">
    <property type="nucleotide sequence ID" value="XM_013387457.1"/>
</dbReference>
<organism evidence="1 2">
    <name type="scientific">Tilletiaria anomala (strain ATCC 24038 / CBS 436.72 / UBC 951)</name>
    <dbReference type="NCBI Taxonomy" id="1037660"/>
    <lineage>
        <taxon>Eukaryota</taxon>
        <taxon>Fungi</taxon>
        <taxon>Dikarya</taxon>
        <taxon>Basidiomycota</taxon>
        <taxon>Ustilaginomycotina</taxon>
        <taxon>Exobasidiomycetes</taxon>
        <taxon>Georgefischeriales</taxon>
        <taxon>Tilletiariaceae</taxon>
        <taxon>Tilletiaria</taxon>
    </lineage>
</organism>
<accession>A0A066VSM5</accession>
<gene>
    <name evidence="1" type="ORF">K437DRAFT_268653</name>
</gene>
<proteinExistence type="predicted"/>
<evidence type="ECO:0000313" key="1">
    <source>
        <dbReference type="EMBL" id="KDN44737.1"/>
    </source>
</evidence>
<evidence type="ECO:0000313" key="2">
    <source>
        <dbReference type="Proteomes" id="UP000027361"/>
    </source>
</evidence>
<sequence length="188" mass="21381">MVNPTPVIRSITVEFPAKEMERMLHLVLDTRLPDLEILSDPEELERDEENGFRWELTREKLAQMKQYWLREGTRRNGPPPQLKSDMKDNARLYGKVMTEMLGDHRYVVHGGDWGSMIAAHPDEAPSFAEEAMSSDIITTTALPHRQPSHLRLGVRAARSVQNVQLAQEPLGHSIFSNVVAMTPVSWNS</sequence>
<dbReference type="Proteomes" id="UP000027361">
    <property type="component" value="Unassembled WGS sequence"/>
</dbReference>
<dbReference type="InterPro" id="IPR029058">
    <property type="entry name" value="AB_hydrolase_fold"/>
</dbReference>
<protein>
    <recommendedName>
        <fullName evidence="3">Epoxide hydrolase N-terminal domain-containing protein</fullName>
    </recommendedName>
</protein>
<comment type="caution">
    <text evidence="1">The sequence shown here is derived from an EMBL/GenBank/DDBJ whole genome shotgun (WGS) entry which is preliminary data.</text>
</comment>
<dbReference type="EMBL" id="JMSN01000048">
    <property type="protein sequence ID" value="KDN44737.1"/>
    <property type="molecule type" value="Genomic_DNA"/>
</dbReference>